<gene>
    <name evidence="1" type="ORF">SORBI_3004G161650</name>
</gene>
<protein>
    <submittedName>
        <fullName evidence="1">Uncharacterized protein</fullName>
    </submittedName>
</protein>
<sequence>MAVLETLKPLEEKLGANIPREAKSCICVMHGGRSRRLSRRFQVCICVSRRNGDLLVHLTNTKWSCF</sequence>
<dbReference type="Proteomes" id="UP000000768">
    <property type="component" value="Chromosome 4"/>
</dbReference>
<keyword evidence="2" id="KW-1185">Reference proteome</keyword>
<evidence type="ECO:0000313" key="1">
    <source>
        <dbReference type="EMBL" id="OQU85035.1"/>
    </source>
</evidence>
<dbReference type="InParanoid" id="A0A1Z5RNJ1"/>
<proteinExistence type="predicted"/>
<name>A0A1Z5RNJ1_SORBI</name>
<reference evidence="1 2" key="1">
    <citation type="journal article" date="2009" name="Nature">
        <title>The Sorghum bicolor genome and the diversification of grasses.</title>
        <authorList>
            <person name="Paterson A.H."/>
            <person name="Bowers J.E."/>
            <person name="Bruggmann R."/>
            <person name="Dubchak I."/>
            <person name="Grimwood J."/>
            <person name="Gundlach H."/>
            <person name="Haberer G."/>
            <person name="Hellsten U."/>
            <person name="Mitros T."/>
            <person name="Poliakov A."/>
            <person name="Schmutz J."/>
            <person name="Spannagl M."/>
            <person name="Tang H."/>
            <person name="Wang X."/>
            <person name="Wicker T."/>
            <person name="Bharti A.K."/>
            <person name="Chapman J."/>
            <person name="Feltus F.A."/>
            <person name="Gowik U."/>
            <person name="Grigoriev I.V."/>
            <person name="Lyons E."/>
            <person name="Maher C.A."/>
            <person name="Martis M."/>
            <person name="Narechania A."/>
            <person name="Otillar R.P."/>
            <person name="Penning B.W."/>
            <person name="Salamov A.A."/>
            <person name="Wang Y."/>
            <person name="Zhang L."/>
            <person name="Carpita N.C."/>
            <person name="Freeling M."/>
            <person name="Gingle A.R."/>
            <person name="Hash C.T."/>
            <person name="Keller B."/>
            <person name="Klein P."/>
            <person name="Kresovich S."/>
            <person name="McCann M.C."/>
            <person name="Ming R."/>
            <person name="Peterson D.G."/>
            <person name="Mehboob-ur-Rahman"/>
            <person name="Ware D."/>
            <person name="Westhoff P."/>
            <person name="Mayer K.F."/>
            <person name="Messing J."/>
            <person name="Rokhsar D.S."/>
        </authorList>
    </citation>
    <scope>NUCLEOTIDE SEQUENCE [LARGE SCALE GENOMIC DNA]</scope>
    <source>
        <strain evidence="2">cv. BTx623</strain>
    </source>
</reference>
<accession>A0A1Z5RNJ1</accession>
<dbReference type="AlphaFoldDB" id="A0A1Z5RNJ1"/>
<organism evidence="1 2">
    <name type="scientific">Sorghum bicolor</name>
    <name type="common">Sorghum</name>
    <name type="synonym">Sorghum vulgare</name>
    <dbReference type="NCBI Taxonomy" id="4558"/>
    <lineage>
        <taxon>Eukaryota</taxon>
        <taxon>Viridiplantae</taxon>
        <taxon>Streptophyta</taxon>
        <taxon>Embryophyta</taxon>
        <taxon>Tracheophyta</taxon>
        <taxon>Spermatophyta</taxon>
        <taxon>Magnoliopsida</taxon>
        <taxon>Liliopsida</taxon>
        <taxon>Poales</taxon>
        <taxon>Poaceae</taxon>
        <taxon>PACMAD clade</taxon>
        <taxon>Panicoideae</taxon>
        <taxon>Andropogonodae</taxon>
        <taxon>Andropogoneae</taxon>
        <taxon>Sorghinae</taxon>
        <taxon>Sorghum</taxon>
    </lineage>
</organism>
<reference evidence="2" key="2">
    <citation type="journal article" date="2018" name="Plant J.">
        <title>The Sorghum bicolor reference genome: improved assembly, gene annotations, a transcriptome atlas, and signatures of genome organization.</title>
        <authorList>
            <person name="McCormick R.F."/>
            <person name="Truong S.K."/>
            <person name="Sreedasyam A."/>
            <person name="Jenkins J."/>
            <person name="Shu S."/>
            <person name="Sims D."/>
            <person name="Kennedy M."/>
            <person name="Amirebrahimi M."/>
            <person name="Weers B.D."/>
            <person name="McKinley B."/>
            <person name="Mattison A."/>
            <person name="Morishige D.T."/>
            <person name="Grimwood J."/>
            <person name="Schmutz J."/>
            <person name="Mullet J.E."/>
        </authorList>
    </citation>
    <scope>NUCLEOTIDE SEQUENCE [LARGE SCALE GENOMIC DNA]</scope>
    <source>
        <strain evidence="2">cv. BTx623</strain>
    </source>
</reference>
<dbReference type="Gramene" id="OQU85035">
    <property type="protein sequence ID" value="OQU85035"/>
    <property type="gene ID" value="SORBI_3004G161650"/>
</dbReference>
<dbReference type="EMBL" id="CM000763">
    <property type="protein sequence ID" value="OQU85035.1"/>
    <property type="molecule type" value="Genomic_DNA"/>
</dbReference>
<evidence type="ECO:0000313" key="2">
    <source>
        <dbReference type="Proteomes" id="UP000000768"/>
    </source>
</evidence>